<evidence type="ECO:0000256" key="3">
    <source>
        <dbReference type="ARBA" id="ARBA00022989"/>
    </source>
</evidence>
<name>A0A8S5UJM5_9CAUD</name>
<organism evidence="7">
    <name type="scientific">Siphoviridae sp. ctvph17</name>
    <dbReference type="NCBI Taxonomy" id="2825724"/>
    <lineage>
        <taxon>Viruses</taxon>
        <taxon>Duplodnaviria</taxon>
        <taxon>Heunggongvirae</taxon>
        <taxon>Uroviricota</taxon>
        <taxon>Caudoviricetes</taxon>
    </lineage>
</organism>
<dbReference type="InterPro" id="IPR007829">
    <property type="entry name" value="TM2"/>
</dbReference>
<keyword evidence="4 5" id="KW-0472">Membrane</keyword>
<keyword evidence="2 5" id="KW-0812">Transmembrane</keyword>
<evidence type="ECO:0000313" key="7">
    <source>
        <dbReference type="EMBL" id="DAF94697.1"/>
    </source>
</evidence>
<evidence type="ECO:0000256" key="1">
    <source>
        <dbReference type="ARBA" id="ARBA00004141"/>
    </source>
</evidence>
<proteinExistence type="predicted"/>
<feature type="transmembrane region" description="Helical" evidence="5">
    <location>
        <begin position="348"/>
        <end position="368"/>
    </location>
</feature>
<keyword evidence="3 5" id="KW-1133">Transmembrane helix</keyword>
<evidence type="ECO:0000256" key="5">
    <source>
        <dbReference type="SAM" id="Phobius"/>
    </source>
</evidence>
<evidence type="ECO:0000256" key="2">
    <source>
        <dbReference type="ARBA" id="ARBA00022692"/>
    </source>
</evidence>
<evidence type="ECO:0000259" key="6">
    <source>
        <dbReference type="Pfam" id="PF05154"/>
    </source>
</evidence>
<sequence>MPSIYDARSTREWCDQETVGESFYRTALNDIRKHVPINEHNVRRFNATLVLEMDNPHSKSGHAISVRWQDRIIAHIPDSETNDYFPELARLAASGFDAGVRATLWTNETQPNFNPRDVHMSVHIGSQPPGMIAPINNPPSQKWAVIPRGRTSQVAKEKDHLDVLQSYTGLGNAKTYILVTLHKVLLGTRTHWAGVEVRLDGKRIGELSKATGAKFLPIIEHYDSLELITVCHAYLRETPTSAEVTLKAATFEEITDKDLYTPDICPIPQLVPYASDPYTYNVPGRYRPNLEDGHAYGVRKYSEPHYSNPSRLGYYNNTKLVGPNNTMGKTSLRGYRQANTGLRANKNYTIYLLCLFFGGYLGLHYYYLGKIGKGILYTCTAGFFMIGWIADILNPRRGFYS</sequence>
<dbReference type="Pfam" id="PF05154">
    <property type="entry name" value="TM2"/>
    <property type="match status" value="1"/>
</dbReference>
<evidence type="ECO:0000256" key="4">
    <source>
        <dbReference type="ARBA" id="ARBA00023136"/>
    </source>
</evidence>
<feature type="transmembrane region" description="Helical" evidence="5">
    <location>
        <begin position="374"/>
        <end position="393"/>
    </location>
</feature>
<protein>
    <submittedName>
        <fullName evidence="7">TM2 domain</fullName>
    </submittedName>
</protein>
<dbReference type="GO" id="GO:0016020">
    <property type="term" value="C:membrane"/>
    <property type="evidence" value="ECO:0007669"/>
    <property type="project" value="UniProtKB-SubCell"/>
</dbReference>
<accession>A0A8S5UJM5</accession>
<dbReference type="EMBL" id="BK016095">
    <property type="protein sequence ID" value="DAF94697.1"/>
    <property type="molecule type" value="Genomic_DNA"/>
</dbReference>
<comment type="subcellular location">
    <subcellularLocation>
        <location evidence="1">Membrane</location>
        <topology evidence="1">Multi-pass membrane protein</topology>
    </subcellularLocation>
</comment>
<reference evidence="7" key="1">
    <citation type="journal article" date="2021" name="Proc. Natl. Acad. Sci. U.S.A.">
        <title>A Catalog of Tens of Thousands of Viruses from Human Metagenomes Reveals Hidden Associations with Chronic Diseases.</title>
        <authorList>
            <person name="Tisza M.J."/>
            <person name="Buck C.B."/>
        </authorList>
    </citation>
    <scope>NUCLEOTIDE SEQUENCE</scope>
    <source>
        <strain evidence="7">Ctvph17</strain>
    </source>
</reference>
<feature type="domain" description="TM2" evidence="6">
    <location>
        <begin position="345"/>
        <end position="392"/>
    </location>
</feature>